<dbReference type="AlphaFoldDB" id="A0A382HTE6"/>
<evidence type="ECO:0000313" key="1">
    <source>
        <dbReference type="EMBL" id="SVB90636.1"/>
    </source>
</evidence>
<feature type="non-terminal residue" evidence="1">
    <location>
        <position position="1"/>
    </location>
</feature>
<accession>A0A382HTE6</accession>
<feature type="non-terminal residue" evidence="1">
    <location>
        <position position="30"/>
    </location>
</feature>
<name>A0A382HTE6_9ZZZZ</name>
<gene>
    <name evidence="1" type="ORF">METZ01_LOCUS243490</name>
</gene>
<dbReference type="EMBL" id="UINC01063226">
    <property type="protein sequence ID" value="SVB90636.1"/>
    <property type="molecule type" value="Genomic_DNA"/>
</dbReference>
<reference evidence="1" key="1">
    <citation type="submission" date="2018-05" db="EMBL/GenBank/DDBJ databases">
        <authorList>
            <person name="Lanie J.A."/>
            <person name="Ng W.-L."/>
            <person name="Kazmierczak K.M."/>
            <person name="Andrzejewski T.M."/>
            <person name="Davidsen T.M."/>
            <person name="Wayne K.J."/>
            <person name="Tettelin H."/>
            <person name="Glass J.I."/>
            <person name="Rusch D."/>
            <person name="Podicherti R."/>
            <person name="Tsui H.-C.T."/>
            <person name="Winkler M.E."/>
        </authorList>
    </citation>
    <scope>NUCLEOTIDE SEQUENCE</scope>
</reference>
<organism evidence="1">
    <name type="scientific">marine metagenome</name>
    <dbReference type="NCBI Taxonomy" id="408172"/>
    <lineage>
        <taxon>unclassified sequences</taxon>
        <taxon>metagenomes</taxon>
        <taxon>ecological metagenomes</taxon>
    </lineage>
</organism>
<proteinExistence type="predicted"/>
<protein>
    <submittedName>
        <fullName evidence="1">Uncharacterized protein</fullName>
    </submittedName>
</protein>
<sequence length="30" mass="3235">VLVVNLCDGIRPGLLAQVFVAATVDRNHFP</sequence>